<reference evidence="1 2" key="1">
    <citation type="submission" date="2018-06" db="EMBL/GenBank/DDBJ databases">
        <authorList>
            <consortium name="Pathogen Informatics"/>
            <person name="Doyle S."/>
        </authorList>
    </citation>
    <scope>NUCLEOTIDE SEQUENCE [LARGE SCALE GENOMIC DNA]</scope>
    <source>
        <strain evidence="1 2">NCTC12000</strain>
    </source>
</reference>
<name>A0A128ZJ13_LEGPN</name>
<evidence type="ECO:0000313" key="2">
    <source>
        <dbReference type="Proteomes" id="UP000254631"/>
    </source>
</evidence>
<sequence length="38" mass="4504">MKAIKRLDNFIQDLDGLSLHIERLEARNQQPMSCYEIN</sequence>
<protein>
    <submittedName>
        <fullName evidence="1">Uncharacterized protein</fullName>
    </submittedName>
</protein>
<evidence type="ECO:0000313" key="1">
    <source>
        <dbReference type="EMBL" id="STX81081.1"/>
    </source>
</evidence>
<dbReference type="AlphaFoldDB" id="A0A128ZJ13"/>
<accession>A0A128ZJ13</accession>
<dbReference type="Proteomes" id="UP000254631">
    <property type="component" value="Unassembled WGS sequence"/>
</dbReference>
<proteinExistence type="predicted"/>
<dbReference type="EMBL" id="UGOL01000001">
    <property type="protein sequence ID" value="STX81081.1"/>
    <property type="molecule type" value="Genomic_DNA"/>
</dbReference>
<gene>
    <name evidence="1" type="ORF">NCTC12000_03108</name>
</gene>
<organism evidence="1 2">
    <name type="scientific">Legionella pneumophila</name>
    <dbReference type="NCBI Taxonomy" id="446"/>
    <lineage>
        <taxon>Bacteria</taxon>
        <taxon>Pseudomonadati</taxon>
        <taxon>Pseudomonadota</taxon>
        <taxon>Gammaproteobacteria</taxon>
        <taxon>Legionellales</taxon>
        <taxon>Legionellaceae</taxon>
        <taxon>Legionella</taxon>
    </lineage>
</organism>